<evidence type="ECO:0000313" key="2">
    <source>
        <dbReference type="Proteomes" id="UP000502065"/>
    </source>
</evidence>
<proteinExistence type="predicted"/>
<dbReference type="AlphaFoldDB" id="A0AAE7E0L4"/>
<dbReference type="RefSeq" id="WP_129094086.1">
    <property type="nucleotide sequence ID" value="NZ_CBCSAE010000003.1"/>
</dbReference>
<dbReference type="PROSITE" id="PS51257">
    <property type="entry name" value="PROKAR_LIPOPROTEIN"/>
    <property type="match status" value="1"/>
</dbReference>
<protein>
    <recommendedName>
        <fullName evidence="3">Lipoprotein SmpA/OmlA domain-containing protein</fullName>
    </recommendedName>
</protein>
<name>A0AAE7E0L4_9BACT</name>
<evidence type="ECO:0000313" key="1">
    <source>
        <dbReference type="EMBL" id="QKE24967.1"/>
    </source>
</evidence>
<keyword evidence="2" id="KW-1185">Reference proteome</keyword>
<accession>A0AAE7E0L4</accession>
<organism evidence="1 2">
    <name type="scientific">Arcobacter aquimarinus</name>
    <dbReference type="NCBI Taxonomy" id="1315211"/>
    <lineage>
        <taxon>Bacteria</taxon>
        <taxon>Pseudomonadati</taxon>
        <taxon>Campylobacterota</taxon>
        <taxon>Epsilonproteobacteria</taxon>
        <taxon>Campylobacterales</taxon>
        <taxon>Arcobacteraceae</taxon>
        <taxon>Arcobacter</taxon>
    </lineage>
</organism>
<gene>
    <name evidence="1" type="ORF">AAQM_0187</name>
</gene>
<dbReference type="EMBL" id="CP030944">
    <property type="protein sequence ID" value="QKE24967.1"/>
    <property type="molecule type" value="Genomic_DNA"/>
</dbReference>
<dbReference type="Proteomes" id="UP000502065">
    <property type="component" value="Chromosome"/>
</dbReference>
<evidence type="ECO:0008006" key="3">
    <source>
        <dbReference type="Google" id="ProtNLM"/>
    </source>
</evidence>
<sequence length="192" mass="21364">MKKGLNLLLTLVVTVIGVLFLTGCGPMKEPTPSMQGTMYTQVNMWEEKGKIIATNYQRGRLIPVNSLVTINGYSSKSISFTINGESTPLEVVNVEKFTKLPVEGLSSRLFSKSKVDLSKFSKKAREAIEYGNVENGMTKSEVLISRGFPPAHVTPNTQSNLWKYWQNRWVTRNVEFKNNKVSGLAGWGTGNN</sequence>
<reference evidence="1 2" key="1">
    <citation type="submission" date="2018-07" db="EMBL/GenBank/DDBJ databases">
        <title>Identification of phenol metabolism pathways in Arcobacter.</title>
        <authorList>
            <person name="Miller W.G."/>
            <person name="Yee E."/>
            <person name="Bono J.L."/>
        </authorList>
    </citation>
    <scope>NUCLEOTIDE SEQUENCE [LARGE SCALE GENOMIC DNA]</scope>
    <source>
        <strain evidence="1 2">W63</strain>
    </source>
</reference>
<dbReference type="KEGG" id="aaqi:AAQM_0187"/>